<dbReference type="Pfam" id="PF00291">
    <property type="entry name" value="PALP"/>
    <property type="match status" value="1"/>
</dbReference>
<evidence type="ECO:0000313" key="9">
    <source>
        <dbReference type="EMBL" id="WWD15735.1"/>
    </source>
</evidence>
<evidence type="ECO:0000256" key="1">
    <source>
        <dbReference type="ARBA" id="ARBA00001933"/>
    </source>
</evidence>
<reference evidence="9" key="1">
    <citation type="submission" date="2017-08" db="EMBL/GenBank/DDBJ databases">
        <authorList>
            <person name="Cuomo C."/>
            <person name="Billmyre B."/>
            <person name="Heitman J."/>
        </authorList>
    </citation>
    <scope>NUCLEOTIDE SEQUENCE</scope>
    <source>
        <strain evidence="9">CBS 12478</strain>
    </source>
</reference>
<evidence type="ECO:0000259" key="7">
    <source>
        <dbReference type="Pfam" id="PF00291"/>
    </source>
</evidence>
<dbReference type="InterPro" id="IPR001926">
    <property type="entry name" value="TrpB-like_PALP"/>
</dbReference>
<comment type="similarity">
    <text evidence="2">Belongs to the threonine synthase family.</text>
</comment>
<dbReference type="GO" id="GO:0004795">
    <property type="term" value="F:threonine synthase activity"/>
    <property type="evidence" value="ECO:0007669"/>
    <property type="project" value="TreeGrafter"/>
</dbReference>
<feature type="domain" description="Tryptophan synthase beta chain-like PALP" evidence="7">
    <location>
        <begin position="98"/>
        <end position="326"/>
    </location>
</feature>
<dbReference type="GeneID" id="43591048"/>
<dbReference type="FunFam" id="3.90.1380.10:FF:000003">
    <property type="entry name" value="THR4p Threonine synthase"/>
    <property type="match status" value="1"/>
</dbReference>
<dbReference type="Pfam" id="PF14821">
    <property type="entry name" value="Thr_synth_N"/>
    <property type="match status" value="1"/>
</dbReference>
<accession>A0A5M6BWT3</accession>
<dbReference type="InterPro" id="IPR037158">
    <property type="entry name" value="Thr_synth_N_sf"/>
</dbReference>
<dbReference type="PANTHER" id="PTHR42690:SF1">
    <property type="entry name" value="THREONINE SYNTHASE-LIKE 2"/>
    <property type="match status" value="1"/>
</dbReference>
<dbReference type="Gene3D" id="3.40.50.1100">
    <property type="match status" value="2"/>
</dbReference>
<evidence type="ECO:0000256" key="3">
    <source>
        <dbReference type="ARBA" id="ARBA00022898"/>
    </source>
</evidence>
<evidence type="ECO:0000256" key="4">
    <source>
        <dbReference type="ARBA" id="ARBA00023239"/>
    </source>
</evidence>
<feature type="region of interest" description="Disordered" evidence="6">
    <location>
        <begin position="322"/>
        <end position="356"/>
    </location>
</feature>
<feature type="modified residue" description="N6-(pyridoxal phosphate)lysine" evidence="5">
    <location>
        <position position="118"/>
    </location>
</feature>
<dbReference type="AlphaFoldDB" id="A0A5M6BWT3"/>
<dbReference type="OrthoDB" id="5203861at2759"/>
<dbReference type="InterPro" id="IPR036052">
    <property type="entry name" value="TrpB-like_PALP_sf"/>
</dbReference>
<keyword evidence="3 5" id="KW-0663">Pyridoxal phosphate</keyword>
<dbReference type="InterPro" id="IPR029144">
    <property type="entry name" value="Thr_synth_N"/>
</dbReference>
<dbReference type="KEGG" id="ksn:43591048"/>
<dbReference type="InterPro" id="IPR004450">
    <property type="entry name" value="Thr_synthase-like"/>
</dbReference>
<reference evidence="9" key="2">
    <citation type="submission" date="2024-01" db="EMBL/GenBank/DDBJ databases">
        <title>Comparative genomics of Cryptococcus and Kwoniella reveals pathogenesis evolution and contrasting modes of karyotype evolution via chromosome fusion or intercentromeric recombination.</title>
        <authorList>
            <person name="Coelho M.A."/>
            <person name="David-Palma M."/>
            <person name="Shea T."/>
            <person name="Bowers K."/>
            <person name="McGinley-Smith S."/>
            <person name="Mohammad A.W."/>
            <person name="Gnirke A."/>
            <person name="Yurkov A.M."/>
            <person name="Nowrousian M."/>
            <person name="Sun S."/>
            <person name="Cuomo C.A."/>
            <person name="Heitman J."/>
        </authorList>
    </citation>
    <scope>NUCLEOTIDE SEQUENCE</scope>
    <source>
        <strain evidence="9">CBS 12478</strain>
    </source>
</reference>
<evidence type="ECO:0000256" key="2">
    <source>
        <dbReference type="ARBA" id="ARBA00005517"/>
    </source>
</evidence>
<comment type="cofactor">
    <cofactor evidence="1 5">
        <name>pyridoxal 5'-phosphate</name>
        <dbReference type="ChEBI" id="CHEBI:597326"/>
    </cofactor>
</comment>
<dbReference type="CDD" id="cd01560">
    <property type="entry name" value="Thr-synth_2"/>
    <property type="match status" value="1"/>
</dbReference>
<keyword evidence="10" id="KW-1185">Reference proteome</keyword>
<evidence type="ECO:0000313" key="10">
    <source>
        <dbReference type="Proteomes" id="UP000322225"/>
    </source>
</evidence>
<dbReference type="SUPFAM" id="SSF53686">
    <property type="entry name" value="Tryptophan synthase beta subunit-like PLP-dependent enzymes"/>
    <property type="match status" value="1"/>
</dbReference>
<dbReference type="EMBL" id="CP144051">
    <property type="protein sequence ID" value="WWD15735.1"/>
    <property type="molecule type" value="Genomic_DNA"/>
</dbReference>
<dbReference type="NCBIfam" id="TIGR00260">
    <property type="entry name" value="thrC"/>
    <property type="match status" value="1"/>
</dbReference>
<keyword evidence="4" id="KW-0456">Lyase</keyword>
<protein>
    <submittedName>
        <fullName evidence="9">Threonine synthase</fullName>
    </submittedName>
</protein>
<dbReference type="Proteomes" id="UP000322225">
    <property type="component" value="Chromosome 1"/>
</dbReference>
<sequence>MVDSDVRYFSTRGGSETLTFEEAVLTGLAPNGGLYIPTHIPSLPSDWQTSWSKLSFPELSHAILSLFIPTSVIPPSDLSEIINTAYSSFRDPKTTPLRQTGEKEYVMELWHGPTWAFKDVALQFLGELFRYFLERRNGQKKEGEKKEELTVVGATSGDTGSAAIYGLRSKPSITIFILYPDGRVSPIQEAQMATVPDENVYCVAVEDSDFDTCQSIVKTLFSDAEFNAAHRLGAINSINWARILAQIVYYFSAYFQLPEASRNDGSAKLQFVVPTGNFGDILAGWFAKKLGLPMGELVVATNENDILARFFKTGRYESDDAASAKEEVASQAPETAAVNGSSDGQQATPSSSSAVKATHSPAMDILLSSNFERLLFYLALETGGEEGSDVEKRGRAQERLNSWMSSLKKEGKVNLGEDVRKAAVADFWAERVSDDETLQEIRKYYKLEQYGPYVVDPHTAVGLAAQERSAKKASPDITWVTLSTAHPAKFSSAVELALSASDFPSFDFRRDVLPDELKKLESLEKRVHKVKGEQGVRDLIEKVKKGEKYDGEKGRGSL</sequence>
<dbReference type="Gene3D" id="3.90.1380.10">
    <property type="entry name" value="Threonine synthase, N-terminal domain"/>
    <property type="match status" value="1"/>
</dbReference>
<name>A0A5M6BWT3_9TREE</name>
<dbReference type="RefSeq" id="XP_031858803.1">
    <property type="nucleotide sequence ID" value="XM_032006884.1"/>
</dbReference>
<dbReference type="PANTHER" id="PTHR42690">
    <property type="entry name" value="THREONINE SYNTHASE FAMILY MEMBER"/>
    <property type="match status" value="1"/>
</dbReference>
<feature type="domain" description="Threonine synthase N-terminal" evidence="8">
    <location>
        <begin position="7"/>
        <end position="86"/>
    </location>
</feature>
<evidence type="ECO:0000256" key="5">
    <source>
        <dbReference type="PIRSR" id="PIRSR604450-51"/>
    </source>
</evidence>
<evidence type="ECO:0000256" key="6">
    <source>
        <dbReference type="SAM" id="MobiDB-lite"/>
    </source>
</evidence>
<dbReference type="GO" id="GO:0009088">
    <property type="term" value="P:threonine biosynthetic process"/>
    <property type="evidence" value="ECO:0007669"/>
    <property type="project" value="TreeGrafter"/>
</dbReference>
<feature type="compositionally biased region" description="Polar residues" evidence="6">
    <location>
        <begin position="338"/>
        <end position="355"/>
    </location>
</feature>
<dbReference type="InterPro" id="IPR051166">
    <property type="entry name" value="Threonine_Synthase"/>
</dbReference>
<gene>
    <name evidence="9" type="ORF">CI109_100157</name>
</gene>
<proteinExistence type="inferred from homology"/>
<dbReference type="Pfam" id="PF24857">
    <property type="entry name" value="THR4_C"/>
    <property type="match status" value="1"/>
</dbReference>
<evidence type="ECO:0000259" key="8">
    <source>
        <dbReference type="Pfam" id="PF14821"/>
    </source>
</evidence>
<organism evidence="9 10">
    <name type="scientific">Kwoniella shandongensis</name>
    <dbReference type="NCBI Taxonomy" id="1734106"/>
    <lineage>
        <taxon>Eukaryota</taxon>
        <taxon>Fungi</taxon>
        <taxon>Dikarya</taxon>
        <taxon>Basidiomycota</taxon>
        <taxon>Agaricomycotina</taxon>
        <taxon>Tremellomycetes</taxon>
        <taxon>Tremellales</taxon>
        <taxon>Cryptococcaceae</taxon>
        <taxon>Kwoniella</taxon>
    </lineage>
</organism>